<protein>
    <submittedName>
        <fullName evidence="10">Uncharacterized protein</fullName>
    </submittedName>
</protein>
<dbReference type="InterPro" id="IPR027417">
    <property type="entry name" value="P-loop_NTPase"/>
</dbReference>
<dbReference type="Gene3D" id="3.80.10.10">
    <property type="entry name" value="Ribonuclease Inhibitor"/>
    <property type="match status" value="3"/>
</dbReference>
<sequence>MKECRELSILPIIGIGGLGKTTLAQLVFNDDRVVGHFDIKLWVCVSDDFDYKTLIKAILESASGNGSASDLVQLDTLQRRLWELLNQKKYLLVLDDVWNQNLDKWTMLKSFLASGSSGASIIVTTRLKSVADIMSTFPAHHLVGLSEEDCWSLLKHRAFGQEEKEHPNLEAIGKDMVKKCVGVPLAAKALGGLLRFKRKEKEWIHIKESEIWNLPQTETSILPALRLSYNHLPLKCRQCFAYCAVIPKDSEIKKQELIFMWVSHGYISSNGAREVEDVGDEIWSELVLRCFFENVRTTMFEGEIMFKMHDLIHDLAQSIMENKVLGTQVQINIRSASNAKIRQVNLRKHSVAFPTSIHPNMDLTSALMNYSRLRILNASKTNTYVLPSSVGRLKHLRYLNLSFTKVRTLPNAICSMWNLKILNLEGCRELVALPKNMRYMHNLRHIFLSWCDSLSQTPPNIGELKSLKTLSDFIVGEEKSNQLKELEFLNLGGMLFIGHLERVKNNVDAKKANLGKKQNICTLGLEWEEDKASKSEESMDEKVFEALQPHPNLENLYICGFKGSNFPLWMRNSTLENLVRISISNCPSCLCLPQVLGELPRLKFLRLKELAVEYIIECESPGINSLAPKFPRLEHLELKSFPNLKGLLEEEVGDFFPVLRNLGIEGCSSLKLPKLPSLSELRLDSCNSVTLSSSAAKLDNLKCLWLEIDENMACVPKKILENLTNLNELCISQLHEDSLPEEGLRILKSLKELTIRNSKTLTNFPKRWVPHLTSLERLFIFSCPEFVELQEEIKYLQTLKSLCLQNLPKMISLPKSIQLLPSLQSLELFKLLGLTLLPDWFGNLTSLNHLTIYECPNIASLPATIQKMKNLKSLYINKCPELGRRCEKGKGEDWHKIAHIPVVQVSLDGWW</sequence>
<evidence type="ECO:0000256" key="2">
    <source>
        <dbReference type="ARBA" id="ARBA00022614"/>
    </source>
</evidence>
<dbReference type="SUPFAM" id="SSF52540">
    <property type="entry name" value="P-loop containing nucleoside triphosphate hydrolases"/>
    <property type="match status" value="1"/>
</dbReference>
<evidence type="ECO:0000259" key="7">
    <source>
        <dbReference type="Pfam" id="PF00931"/>
    </source>
</evidence>
<keyword evidence="6" id="KW-0067">ATP-binding</keyword>
<dbReference type="InterPro" id="IPR056789">
    <property type="entry name" value="LRR_R13L1-DRL21"/>
</dbReference>
<feature type="domain" description="NB-ARC" evidence="7">
    <location>
        <begin position="5"/>
        <end position="162"/>
    </location>
</feature>
<evidence type="ECO:0000256" key="6">
    <source>
        <dbReference type="ARBA" id="ARBA00022840"/>
    </source>
</evidence>
<accession>A0ABR0DCK1</accession>
<dbReference type="PANTHER" id="PTHR36766:SF42">
    <property type="entry name" value="NB-ARC DOMAIN DISEASE RESISTANCE PROTEIN"/>
    <property type="match status" value="1"/>
</dbReference>
<keyword evidence="11" id="KW-1185">Reference proteome</keyword>
<evidence type="ECO:0000256" key="3">
    <source>
        <dbReference type="ARBA" id="ARBA00022737"/>
    </source>
</evidence>
<keyword evidence="3" id="KW-0677">Repeat</keyword>
<feature type="domain" description="R13L1/DRL21-like LRR repeat region" evidence="9">
    <location>
        <begin position="483"/>
        <end position="609"/>
    </location>
</feature>
<dbReference type="InterPro" id="IPR032675">
    <property type="entry name" value="LRR_dom_sf"/>
</dbReference>
<dbReference type="EMBL" id="JAYDYQ010002152">
    <property type="protein sequence ID" value="KAK4486979.1"/>
    <property type="molecule type" value="Genomic_DNA"/>
</dbReference>
<dbReference type="InterPro" id="IPR042197">
    <property type="entry name" value="Apaf_helical"/>
</dbReference>
<dbReference type="PRINTS" id="PR00364">
    <property type="entry name" value="DISEASERSIST"/>
</dbReference>
<dbReference type="Gene3D" id="1.10.10.10">
    <property type="entry name" value="Winged helix-like DNA-binding domain superfamily/Winged helix DNA-binding domain"/>
    <property type="match status" value="1"/>
</dbReference>
<dbReference type="SUPFAM" id="SSF52058">
    <property type="entry name" value="L domain-like"/>
    <property type="match status" value="1"/>
</dbReference>
<reference evidence="10 11" key="1">
    <citation type="journal article" date="2023" name="bioRxiv">
        <title>Genome report: Whole genome sequence and annotation of Penstemon davidsonii.</title>
        <authorList>
            <person name="Ostevik K.L."/>
            <person name="Alabady M."/>
            <person name="Zhang M."/>
            <person name="Rausher M.D."/>
        </authorList>
    </citation>
    <scope>NUCLEOTIDE SEQUENCE [LARGE SCALE GENOMIC DNA]</scope>
    <source>
        <strain evidence="10">DNT005</strain>
        <tissue evidence="10">Whole leaf</tissue>
    </source>
</reference>
<keyword evidence="2" id="KW-0433">Leucine-rich repeat</keyword>
<comment type="caution">
    <text evidence="10">The sequence shown here is derived from an EMBL/GenBank/DDBJ whole genome shotgun (WGS) entry which is preliminary data.</text>
</comment>
<dbReference type="Pfam" id="PF23559">
    <property type="entry name" value="WHD_DRP"/>
    <property type="match status" value="1"/>
</dbReference>
<organism evidence="10 11">
    <name type="scientific">Penstemon davidsonii</name>
    <dbReference type="NCBI Taxonomy" id="160366"/>
    <lineage>
        <taxon>Eukaryota</taxon>
        <taxon>Viridiplantae</taxon>
        <taxon>Streptophyta</taxon>
        <taxon>Embryophyta</taxon>
        <taxon>Tracheophyta</taxon>
        <taxon>Spermatophyta</taxon>
        <taxon>Magnoliopsida</taxon>
        <taxon>eudicotyledons</taxon>
        <taxon>Gunneridae</taxon>
        <taxon>Pentapetalae</taxon>
        <taxon>asterids</taxon>
        <taxon>lamiids</taxon>
        <taxon>Lamiales</taxon>
        <taxon>Plantaginaceae</taxon>
        <taxon>Cheloneae</taxon>
        <taxon>Penstemon</taxon>
    </lineage>
</organism>
<dbReference type="Proteomes" id="UP001291926">
    <property type="component" value="Unassembled WGS sequence"/>
</dbReference>
<evidence type="ECO:0000256" key="4">
    <source>
        <dbReference type="ARBA" id="ARBA00022741"/>
    </source>
</evidence>
<evidence type="ECO:0000313" key="10">
    <source>
        <dbReference type="EMBL" id="KAK4486979.1"/>
    </source>
</evidence>
<keyword evidence="5" id="KW-0611">Plant defense</keyword>
<evidence type="ECO:0000259" key="9">
    <source>
        <dbReference type="Pfam" id="PF25019"/>
    </source>
</evidence>
<evidence type="ECO:0000256" key="5">
    <source>
        <dbReference type="ARBA" id="ARBA00022821"/>
    </source>
</evidence>
<dbReference type="Gene3D" id="1.10.8.430">
    <property type="entry name" value="Helical domain of apoptotic protease-activating factors"/>
    <property type="match status" value="1"/>
</dbReference>
<dbReference type="InterPro" id="IPR036388">
    <property type="entry name" value="WH-like_DNA-bd_sf"/>
</dbReference>
<dbReference type="PANTHER" id="PTHR36766">
    <property type="entry name" value="PLANT BROAD-SPECTRUM MILDEW RESISTANCE PROTEIN RPW8"/>
    <property type="match status" value="1"/>
</dbReference>
<dbReference type="InterPro" id="IPR058922">
    <property type="entry name" value="WHD_DRP"/>
</dbReference>
<feature type="domain" description="Disease resistance protein winged helix" evidence="8">
    <location>
        <begin position="246"/>
        <end position="316"/>
    </location>
</feature>
<dbReference type="Pfam" id="PF00931">
    <property type="entry name" value="NB-ARC"/>
    <property type="match status" value="1"/>
</dbReference>
<comment type="similarity">
    <text evidence="1">Belongs to the disease resistance NB-LRR family.</text>
</comment>
<evidence type="ECO:0000313" key="11">
    <source>
        <dbReference type="Proteomes" id="UP001291926"/>
    </source>
</evidence>
<evidence type="ECO:0000259" key="8">
    <source>
        <dbReference type="Pfam" id="PF23559"/>
    </source>
</evidence>
<dbReference type="SUPFAM" id="SSF52047">
    <property type="entry name" value="RNI-like"/>
    <property type="match status" value="1"/>
</dbReference>
<dbReference type="InterPro" id="IPR002182">
    <property type="entry name" value="NB-ARC"/>
</dbReference>
<gene>
    <name evidence="10" type="ORF">RD792_006294</name>
</gene>
<evidence type="ECO:0000256" key="1">
    <source>
        <dbReference type="ARBA" id="ARBA00008894"/>
    </source>
</evidence>
<name>A0ABR0DCK1_9LAMI</name>
<dbReference type="Pfam" id="PF25019">
    <property type="entry name" value="LRR_R13L1-DRL21"/>
    <property type="match status" value="1"/>
</dbReference>
<keyword evidence="4" id="KW-0547">Nucleotide-binding</keyword>
<dbReference type="Gene3D" id="3.40.50.300">
    <property type="entry name" value="P-loop containing nucleotide triphosphate hydrolases"/>
    <property type="match status" value="1"/>
</dbReference>
<proteinExistence type="inferred from homology"/>